<evidence type="ECO:0000313" key="5">
    <source>
        <dbReference type="Proteomes" id="UP000193224"/>
    </source>
</evidence>
<organism evidence="4 5">
    <name type="scientific">Roseovarius aestuarii</name>
    <dbReference type="NCBI Taxonomy" id="475083"/>
    <lineage>
        <taxon>Bacteria</taxon>
        <taxon>Pseudomonadati</taxon>
        <taxon>Pseudomonadota</taxon>
        <taxon>Alphaproteobacteria</taxon>
        <taxon>Rhodobacterales</taxon>
        <taxon>Roseobacteraceae</taxon>
        <taxon>Roseovarius</taxon>
    </lineage>
</organism>
<protein>
    <submittedName>
        <fullName evidence="4">Ankyrin repeats (3 copies)</fullName>
    </submittedName>
</protein>
<accession>A0A1X7BPR9</accession>
<dbReference type="PROSITE" id="PS50297">
    <property type="entry name" value="ANK_REP_REGION"/>
    <property type="match status" value="3"/>
</dbReference>
<feature type="repeat" description="ANK" evidence="3">
    <location>
        <begin position="518"/>
        <end position="550"/>
    </location>
</feature>
<dbReference type="SUPFAM" id="SSF48403">
    <property type="entry name" value="Ankyrin repeat"/>
    <property type="match status" value="2"/>
</dbReference>
<dbReference type="EMBL" id="FWXB01000004">
    <property type="protein sequence ID" value="SMC11636.1"/>
    <property type="molecule type" value="Genomic_DNA"/>
</dbReference>
<feature type="repeat" description="ANK" evidence="3">
    <location>
        <begin position="417"/>
        <end position="449"/>
    </location>
</feature>
<dbReference type="Proteomes" id="UP000193224">
    <property type="component" value="Unassembled WGS sequence"/>
</dbReference>
<evidence type="ECO:0000313" key="4">
    <source>
        <dbReference type="EMBL" id="SMC11636.1"/>
    </source>
</evidence>
<dbReference type="OrthoDB" id="928522at2"/>
<evidence type="ECO:0000256" key="1">
    <source>
        <dbReference type="ARBA" id="ARBA00022737"/>
    </source>
</evidence>
<dbReference type="RefSeq" id="WP_085799603.1">
    <property type="nucleotide sequence ID" value="NZ_FWXB01000004.1"/>
</dbReference>
<evidence type="ECO:0000256" key="3">
    <source>
        <dbReference type="PROSITE-ProRule" id="PRU00023"/>
    </source>
</evidence>
<dbReference type="Pfam" id="PF12796">
    <property type="entry name" value="Ank_2"/>
    <property type="match status" value="1"/>
</dbReference>
<dbReference type="PROSITE" id="PS50088">
    <property type="entry name" value="ANK_REPEAT"/>
    <property type="match status" value="3"/>
</dbReference>
<reference evidence="4 5" key="1">
    <citation type="submission" date="2017-03" db="EMBL/GenBank/DDBJ databases">
        <authorList>
            <person name="Afonso C.L."/>
            <person name="Miller P.J."/>
            <person name="Scott M.A."/>
            <person name="Spackman E."/>
            <person name="Goraichik I."/>
            <person name="Dimitrov K.M."/>
            <person name="Suarez D.L."/>
            <person name="Swayne D.E."/>
        </authorList>
    </citation>
    <scope>NUCLEOTIDE SEQUENCE [LARGE SCALE GENOMIC DNA]</scope>
    <source>
        <strain evidence="4 5">CECT 7745</strain>
    </source>
</reference>
<keyword evidence="2 3" id="KW-0040">ANK repeat</keyword>
<dbReference type="PANTHER" id="PTHR24189">
    <property type="entry name" value="MYOTROPHIN"/>
    <property type="match status" value="1"/>
</dbReference>
<dbReference type="Gene3D" id="1.25.40.20">
    <property type="entry name" value="Ankyrin repeat-containing domain"/>
    <property type="match status" value="4"/>
</dbReference>
<sequence>MAITPLPPSPNLENLKKRAKTLLKSVRAGDPVALDQVGPYFGKPDSISLQQAQLVIARGYGFSSWTRLKRHIEGIRDESGNQLANRFLDLVIMAYGPVLNFGPERFRQAAELLAEHPEIRQDSIYTAAAIGDVGEIDRWLDRDETLINKRGGYFGWEPLMYAAYARLPETSTLGAGLRLLERGADPNAYYMWGGQYKFTALTGVFGQGEGGPINQPEHPDCVAFARALLDLGANPNDSQAAYNRCFEPDNTCLELLLEYGLSASDKNNWLLVEDDRRMPHPSETMYFQLISAIKRGYADRVRLLVDHGVDLNKPDDTYDTRTKGKTPYQTALLMGEDTIAEMLVEAGADTGTLTAEDAFQVACMAGDLSGAREIMDQSGDALGDVRRTDMLRDAAKRGNRKALEVMIELGFDVNGQSGCTALHEAALSGDVDLAQMLLAAGADPTIRDNNHYATPMGWALHAEDAAMIALLDECRMDIFTAAARGNLEQLKARLGEDSARVHLRFAELFTGDNPPENGWTTPLIFAVAGDHPEAVRLLLEAGSDLSAADGKGASVLTIAEKQAGEEVRAELARFATGTP</sequence>
<dbReference type="InterPro" id="IPR036770">
    <property type="entry name" value="Ankyrin_rpt-contain_sf"/>
</dbReference>
<dbReference type="InterPro" id="IPR050745">
    <property type="entry name" value="Multifunctional_regulatory"/>
</dbReference>
<dbReference type="InterPro" id="IPR002110">
    <property type="entry name" value="Ankyrin_rpt"/>
</dbReference>
<dbReference type="AlphaFoldDB" id="A0A1X7BPR9"/>
<name>A0A1X7BPR9_9RHOB</name>
<dbReference type="PANTHER" id="PTHR24189:SF50">
    <property type="entry name" value="ANKYRIN REPEAT AND SOCS BOX PROTEIN 2"/>
    <property type="match status" value="1"/>
</dbReference>
<feature type="repeat" description="ANK" evidence="3">
    <location>
        <begin position="323"/>
        <end position="355"/>
    </location>
</feature>
<gene>
    <name evidence="4" type="ORF">ROA7745_01451</name>
</gene>
<keyword evidence="1" id="KW-0677">Repeat</keyword>
<dbReference type="Pfam" id="PF00023">
    <property type="entry name" value="Ank"/>
    <property type="match status" value="1"/>
</dbReference>
<keyword evidence="5" id="KW-1185">Reference proteome</keyword>
<dbReference type="PRINTS" id="PR01415">
    <property type="entry name" value="ANKYRIN"/>
</dbReference>
<dbReference type="SMART" id="SM00248">
    <property type="entry name" value="ANK"/>
    <property type="match status" value="7"/>
</dbReference>
<evidence type="ECO:0000256" key="2">
    <source>
        <dbReference type="ARBA" id="ARBA00023043"/>
    </source>
</evidence>
<proteinExistence type="predicted"/>